<proteinExistence type="predicted"/>
<gene>
    <name evidence="2" type="ORF">FNH05_06980</name>
</gene>
<evidence type="ECO:0000313" key="3">
    <source>
        <dbReference type="Proteomes" id="UP000320011"/>
    </source>
</evidence>
<reference evidence="2 3" key="2">
    <citation type="submission" date="2019-08" db="EMBL/GenBank/DDBJ databases">
        <title>Amycolatopsis acidicola sp. nov., isolated from peat swamp forest soil.</title>
        <authorList>
            <person name="Srisuk N."/>
        </authorList>
    </citation>
    <scope>NUCLEOTIDE SEQUENCE [LARGE SCALE GENOMIC DNA]</scope>
    <source>
        <strain evidence="2 3">TBRC 6029</strain>
    </source>
</reference>
<keyword evidence="3" id="KW-1185">Reference proteome</keyword>
<accession>A0A558D9F0</accession>
<sequence>MGLRQWYRKRHMRDPVAGTFTVRRTATLDISDGHHTLRLSGVLRGPGVPPEPVTVTEVFAAEAELPEPGTEYPAAIDRARTSVFVVRWPGRSMTELMAQRARDAREERAIRLGLDPSALPEDEPPQGFRDALERAVCEATGDLDRLPDGSTPVSVAEADRLLRTGEAATAVISAISFLRVPKKLLPSREASLADVALDIRRADGTAYAAIARFGFRTAARRAQIGFAGATVPVRIDPGDPRRVALDRHRLPPLPDRPR</sequence>
<name>A0A558D9F0_9PSEU</name>
<comment type="caution">
    <text evidence="2">The sequence shown here is derived from an EMBL/GenBank/DDBJ whole genome shotgun (WGS) entry which is preliminary data.</text>
</comment>
<reference evidence="2 3" key="1">
    <citation type="submission" date="2019-07" db="EMBL/GenBank/DDBJ databases">
        <authorList>
            <person name="Duangmal K."/>
            <person name="Teo W.F.A."/>
        </authorList>
    </citation>
    <scope>NUCLEOTIDE SEQUENCE [LARGE SCALE GENOMIC DNA]</scope>
    <source>
        <strain evidence="2 3">TBRC 6029</strain>
    </source>
</reference>
<evidence type="ECO:0000313" key="2">
    <source>
        <dbReference type="EMBL" id="TVT57657.1"/>
    </source>
</evidence>
<feature type="region of interest" description="Disordered" evidence="1">
    <location>
        <begin position="237"/>
        <end position="258"/>
    </location>
</feature>
<organism evidence="2 3">
    <name type="scientific">Amycolatopsis rhizosphaerae</name>
    <dbReference type="NCBI Taxonomy" id="2053003"/>
    <lineage>
        <taxon>Bacteria</taxon>
        <taxon>Bacillati</taxon>
        <taxon>Actinomycetota</taxon>
        <taxon>Actinomycetes</taxon>
        <taxon>Pseudonocardiales</taxon>
        <taxon>Pseudonocardiaceae</taxon>
        <taxon>Amycolatopsis</taxon>
    </lineage>
</organism>
<dbReference type="OrthoDB" id="9798415at2"/>
<dbReference type="AlphaFoldDB" id="A0A558D9F0"/>
<dbReference type="RefSeq" id="WP_144586458.1">
    <property type="nucleotide sequence ID" value="NZ_VJWX01000042.1"/>
</dbReference>
<dbReference type="Proteomes" id="UP000320011">
    <property type="component" value="Unassembled WGS sequence"/>
</dbReference>
<evidence type="ECO:0000256" key="1">
    <source>
        <dbReference type="SAM" id="MobiDB-lite"/>
    </source>
</evidence>
<dbReference type="EMBL" id="VJWX01000042">
    <property type="protein sequence ID" value="TVT57657.1"/>
    <property type="molecule type" value="Genomic_DNA"/>
</dbReference>
<protein>
    <submittedName>
        <fullName evidence="2">Uncharacterized protein</fullName>
    </submittedName>
</protein>